<comment type="subcellular location">
    <subcellularLocation>
        <location evidence="1">Membrane</location>
        <topology evidence="1">Single-pass type I membrane protein</topology>
    </subcellularLocation>
</comment>
<keyword evidence="5" id="KW-0808">Transferase</keyword>
<evidence type="ECO:0000313" key="19">
    <source>
        <dbReference type="Proteomes" id="UP000078046"/>
    </source>
</evidence>
<evidence type="ECO:0000256" key="1">
    <source>
        <dbReference type="ARBA" id="ARBA00004479"/>
    </source>
</evidence>
<dbReference type="PROSITE" id="PS00108">
    <property type="entry name" value="PROTEIN_KINASE_ST"/>
    <property type="match status" value="1"/>
</dbReference>
<evidence type="ECO:0000256" key="2">
    <source>
        <dbReference type="ARBA" id="ARBA00009605"/>
    </source>
</evidence>
<dbReference type="Gene3D" id="1.10.510.10">
    <property type="entry name" value="Transferase(Phosphotransferase) domain 1"/>
    <property type="match status" value="1"/>
</dbReference>
<dbReference type="SUPFAM" id="SSF56112">
    <property type="entry name" value="Protein kinase-like (PK-like)"/>
    <property type="match status" value="1"/>
</dbReference>
<dbReference type="Gene3D" id="2.10.60.10">
    <property type="entry name" value="CD59"/>
    <property type="match status" value="1"/>
</dbReference>
<sequence>MLISITLLQLLVKLVYINGKSNDKKIYSKGEVGNQINPEKNPLKNCCTLDISYNVSYNDLNNSYPFTINCTLFMILGSNVELSRIIMSPSFAMCLDNPDLNNFVDGYFNSSIDRSKNIPIGLNEFCCKISKKKFGTNLQIPISNEISRVIVDTFKSVRLNSTKYSLPNQVVVITQVYRFSKYLPIPHLNEGENTFSCSAIFISKNHYLMEQSLSAVLQFQNNCKYLNDIRQGEWNFNSPKVLKCYCSNCLNENSCNIKKGDVCYVSVVHTSHQNLTWKYGCVTKDKALMTCTIHSHTKIAVECCDSRDLCNFNLIPKHDHILKNIQDSIHHQNQKFLFIIPSALLFILFIILISYYFWRQKYNTSKSNKSTCKSMQSDVEISENYGLSRDSVSGIRLDQKTVCKQVTLEKIIGKGRFGDVWLADWRGAQIAVKTFSSINETSWSREVDIFNTAFINHNNILSNHTMPVSSNLFTAVQKYINDFYGSDIKGNGTTTHMWLLTDYHKNGSLYDFLQTNSFNETELVKAILSISSGIVHLHEKILGCYKLKPSIVHRDLKSKNILVKDNLSCCIADFGHAISSNDFYPDSIIIQKGTKRYMAPEILDESIDKTNFNEFKMSDIYSLSLVFWEMCVRTSNYSSTPNYKLPFSEDIGNDPSIEEMKHVVLTLKKRPLSYKIWNTSRLMMDIYRMISECWAENPVERLTSMYIHKYLSKMDTMLNMRKNFTCDALTLYNRNLLSS</sequence>
<evidence type="ECO:0000256" key="6">
    <source>
        <dbReference type="ARBA" id="ARBA00022692"/>
    </source>
</evidence>
<evidence type="ECO:0000256" key="16">
    <source>
        <dbReference type="SAM" id="SignalP"/>
    </source>
</evidence>
<dbReference type="SMART" id="SM00220">
    <property type="entry name" value="S_TKc"/>
    <property type="match status" value="1"/>
</dbReference>
<comment type="caution">
    <text evidence="18">The sequence shown here is derived from an EMBL/GenBank/DDBJ whole genome shotgun (WGS) entry which is preliminary data.</text>
</comment>
<feature type="signal peptide" evidence="16">
    <location>
        <begin position="1"/>
        <end position="19"/>
    </location>
</feature>
<dbReference type="PROSITE" id="PS50011">
    <property type="entry name" value="PROTEIN_KINASE_DOM"/>
    <property type="match status" value="1"/>
</dbReference>
<evidence type="ECO:0000256" key="4">
    <source>
        <dbReference type="ARBA" id="ARBA00022527"/>
    </source>
</evidence>
<evidence type="ECO:0000256" key="14">
    <source>
        <dbReference type="PROSITE-ProRule" id="PRU10141"/>
    </source>
</evidence>
<reference evidence="18 19" key="1">
    <citation type="submission" date="2016-04" db="EMBL/GenBank/DDBJ databases">
        <title>The genome of Intoshia linei affirms orthonectids as highly simplified spiralians.</title>
        <authorList>
            <person name="Mikhailov K.V."/>
            <person name="Slusarev G.S."/>
            <person name="Nikitin M.A."/>
            <person name="Logacheva M.D."/>
            <person name="Penin A."/>
            <person name="Aleoshin V."/>
            <person name="Panchin Y.V."/>
        </authorList>
    </citation>
    <scope>NUCLEOTIDE SEQUENCE [LARGE SCALE GENOMIC DNA]</scope>
    <source>
        <strain evidence="18">Intl2013</strain>
        <tissue evidence="18">Whole animal</tissue>
    </source>
</reference>
<keyword evidence="13" id="KW-0675">Receptor</keyword>
<gene>
    <name evidence="18" type="ORF">A3Q56_02959</name>
</gene>
<accession>A0A177B4S8</accession>
<evidence type="ECO:0000256" key="3">
    <source>
        <dbReference type="ARBA" id="ARBA00012401"/>
    </source>
</evidence>
<evidence type="ECO:0000256" key="7">
    <source>
        <dbReference type="ARBA" id="ARBA00022729"/>
    </source>
</evidence>
<comment type="similarity">
    <text evidence="2">Belongs to the protein kinase superfamily. TKL Ser/Thr protein kinase family. TGFB receptor subfamily.</text>
</comment>
<feature type="domain" description="Protein kinase" evidence="17">
    <location>
        <begin position="406"/>
        <end position="711"/>
    </location>
</feature>
<evidence type="ECO:0000256" key="11">
    <source>
        <dbReference type="ARBA" id="ARBA00022989"/>
    </source>
</evidence>
<proteinExistence type="inferred from homology"/>
<dbReference type="GO" id="GO:0005524">
    <property type="term" value="F:ATP binding"/>
    <property type="evidence" value="ECO:0007669"/>
    <property type="project" value="UniProtKB-UniRule"/>
</dbReference>
<feature type="binding site" evidence="14">
    <location>
        <position position="433"/>
    </location>
    <ligand>
        <name>ATP</name>
        <dbReference type="ChEBI" id="CHEBI:30616"/>
    </ligand>
</feature>
<dbReference type="InterPro" id="IPR000719">
    <property type="entry name" value="Prot_kinase_dom"/>
</dbReference>
<name>A0A177B4S8_9BILA</name>
<keyword evidence="10 14" id="KW-0067">ATP-binding</keyword>
<evidence type="ECO:0000313" key="18">
    <source>
        <dbReference type="EMBL" id="OAF69279.1"/>
    </source>
</evidence>
<keyword evidence="8 14" id="KW-0547">Nucleotide-binding</keyword>
<dbReference type="PANTHER" id="PTHR23255">
    <property type="entry name" value="TRANSFORMING GROWTH FACTOR-BETA RECEPTOR TYPE I AND II"/>
    <property type="match status" value="1"/>
</dbReference>
<protein>
    <recommendedName>
        <fullName evidence="3">receptor protein serine/threonine kinase</fullName>
        <ecNumber evidence="3">2.7.11.30</ecNumber>
    </recommendedName>
</protein>
<dbReference type="SUPFAM" id="SSF57302">
    <property type="entry name" value="Snake toxin-like"/>
    <property type="match status" value="1"/>
</dbReference>
<dbReference type="PANTHER" id="PTHR23255:SF71">
    <property type="entry name" value="RECEPTOR PROTEIN SERINE_THREONINE KINASE"/>
    <property type="match status" value="1"/>
</dbReference>
<keyword evidence="12 15" id="KW-0472">Membrane</keyword>
<keyword evidence="4" id="KW-0723">Serine/threonine-protein kinase</keyword>
<dbReference type="InterPro" id="IPR045860">
    <property type="entry name" value="Snake_toxin-like_sf"/>
</dbReference>
<dbReference type="EMBL" id="LWCA01000308">
    <property type="protein sequence ID" value="OAF69279.1"/>
    <property type="molecule type" value="Genomic_DNA"/>
</dbReference>
<organism evidence="18 19">
    <name type="scientific">Intoshia linei</name>
    <dbReference type="NCBI Taxonomy" id="1819745"/>
    <lineage>
        <taxon>Eukaryota</taxon>
        <taxon>Metazoa</taxon>
        <taxon>Spiralia</taxon>
        <taxon>Lophotrochozoa</taxon>
        <taxon>Mesozoa</taxon>
        <taxon>Orthonectida</taxon>
        <taxon>Rhopaluridae</taxon>
        <taxon>Intoshia</taxon>
    </lineage>
</organism>
<dbReference type="GO" id="GO:0004675">
    <property type="term" value="F:transmembrane receptor protein serine/threonine kinase activity"/>
    <property type="evidence" value="ECO:0007669"/>
    <property type="project" value="UniProtKB-EC"/>
</dbReference>
<evidence type="ECO:0000259" key="17">
    <source>
        <dbReference type="PROSITE" id="PS50011"/>
    </source>
</evidence>
<keyword evidence="6 15" id="KW-0812">Transmembrane</keyword>
<dbReference type="Gene3D" id="3.30.200.20">
    <property type="entry name" value="Phosphorylase Kinase, domain 1"/>
    <property type="match status" value="1"/>
</dbReference>
<dbReference type="GO" id="GO:0005886">
    <property type="term" value="C:plasma membrane"/>
    <property type="evidence" value="ECO:0007669"/>
    <property type="project" value="TreeGrafter"/>
</dbReference>
<dbReference type="Pfam" id="PF00069">
    <property type="entry name" value="Pkinase"/>
    <property type="match status" value="1"/>
</dbReference>
<dbReference type="OrthoDB" id="69842at2759"/>
<keyword evidence="7 16" id="KW-0732">Signal</keyword>
<dbReference type="InterPro" id="IPR000333">
    <property type="entry name" value="TGFB_receptor"/>
</dbReference>
<feature type="transmembrane region" description="Helical" evidence="15">
    <location>
        <begin position="336"/>
        <end position="358"/>
    </location>
</feature>
<evidence type="ECO:0000256" key="8">
    <source>
        <dbReference type="ARBA" id="ARBA00022741"/>
    </source>
</evidence>
<dbReference type="AlphaFoldDB" id="A0A177B4S8"/>
<dbReference type="InterPro" id="IPR008271">
    <property type="entry name" value="Ser/Thr_kinase_AS"/>
</dbReference>
<dbReference type="GO" id="GO:0071363">
    <property type="term" value="P:cellular response to growth factor stimulus"/>
    <property type="evidence" value="ECO:0007669"/>
    <property type="project" value="TreeGrafter"/>
</dbReference>
<keyword evidence="9" id="KW-0418">Kinase</keyword>
<dbReference type="Proteomes" id="UP000078046">
    <property type="component" value="Unassembled WGS sequence"/>
</dbReference>
<dbReference type="InterPro" id="IPR011009">
    <property type="entry name" value="Kinase-like_dom_sf"/>
</dbReference>
<keyword evidence="19" id="KW-1185">Reference proteome</keyword>
<evidence type="ECO:0000256" key="10">
    <source>
        <dbReference type="ARBA" id="ARBA00022840"/>
    </source>
</evidence>
<dbReference type="InterPro" id="IPR017441">
    <property type="entry name" value="Protein_kinase_ATP_BS"/>
</dbReference>
<evidence type="ECO:0000256" key="5">
    <source>
        <dbReference type="ARBA" id="ARBA00022679"/>
    </source>
</evidence>
<dbReference type="PROSITE" id="PS00107">
    <property type="entry name" value="PROTEIN_KINASE_ATP"/>
    <property type="match status" value="1"/>
</dbReference>
<evidence type="ECO:0000256" key="12">
    <source>
        <dbReference type="ARBA" id="ARBA00023136"/>
    </source>
</evidence>
<evidence type="ECO:0000256" key="13">
    <source>
        <dbReference type="ARBA" id="ARBA00023170"/>
    </source>
</evidence>
<keyword evidence="11 15" id="KW-1133">Transmembrane helix</keyword>
<dbReference type="EC" id="2.7.11.30" evidence="3"/>
<dbReference type="GO" id="GO:0043235">
    <property type="term" value="C:receptor complex"/>
    <property type="evidence" value="ECO:0007669"/>
    <property type="project" value="TreeGrafter"/>
</dbReference>
<feature type="chain" id="PRO_5008056834" description="receptor protein serine/threonine kinase" evidence="16">
    <location>
        <begin position="20"/>
        <end position="739"/>
    </location>
</feature>
<evidence type="ECO:0000256" key="9">
    <source>
        <dbReference type="ARBA" id="ARBA00022777"/>
    </source>
</evidence>
<evidence type="ECO:0000256" key="15">
    <source>
        <dbReference type="SAM" id="Phobius"/>
    </source>
</evidence>